<dbReference type="GO" id="GO:0009306">
    <property type="term" value="P:protein secretion"/>
    <property type="evidence" value="ECO:0007669"/>
    <property type="project" value="UniProtKB-UniRule"/>
</dbReference>
<dbReference type="EMBL" id="FUZQ01000002">
    <property type="protein sequence ID" value="SKC48117.1"/>
    <property type="molecule type" value="Genomic_DNA"/>
</dbReference>
<evidence type="ECO:0000256" key="8">
    <source>
        <dbReference type="ARBA" id="ARBA00023136"/>
    </source>
</evidence>
<keyword evidence="8 9" id="KW-0472">Membrane</keyword>
<gene>
    <name evidence="9" type="primary">secE</name>
    <name evidence="11" type="ORF">SAMN04324258_1171</name>
</gene>
<keyword evidence="12" id="KW-1185">Reference proteome</keyword>
<feature type="transmembrane region" description="Helical" evidence="9">
    <location>
        <begin position="71"/>
        <end position="104"/>
    </location>
</feature>
<dbReference type="NCBIfam" id="TIGR00964">
    <property type="entry name" value="secE_bact"/>
    <property type="match status" value="1"/>
</dbReference>
<evidence type="ECO:0000256" key="3">
    <source>
        <dbReference type="ARBA" id="ARBA00022475"/>
    </source>
</evidence>
<dbReference type="InterPro" id="IPR001901">
    <property type="entry name" value="Translocase_SecE/Sec61-g"/>
</dbReference>
<reference evidence="11 12" key="1">
    <citation type="submission" date="2017-02" db="EMBL/GenBank/DDBJ databases">
        <authorList>
            <person name="Peterson S.W."/>
        </authorList>
    </citation>
    <scope>NUCLEOTIDE SEQUENCE [LARGE SCALE GENOMIC DNA]</scope>
    <source>
        <strain evidence="11 12">DSM 21481</strain>
    </source>
</reference>
<dbReference type="GO" id="GO:0043952">
    <property type="term" value="P:protein transport by the Sec complex"/>
    <property type="evidence" value="ECO:0007669"/>
    <property type="project" value="UniProtKB-UniRule"/>
</dbReference>
<evidence type="ECO:0000256" key="1">
    <source>
        <dbReference type="ARBA" id="ARBA00004370"/>
    </source>
</evidence>
<evidence type="ECO:0000256" key="10">
    <source>
        <dbReference type="SAM" id="MobiDB-lite"/>
    </source>
</evidence>
<sequence length="106" mass="10860">MGASPAGGAAAAGTRNGVERVSESPAEAVGTPGGGTSAAGKRPNLFARIVLFVRQVVAELRKVVTPTRSELVNYTIVVLVFVTVVMLFVTALDYVIGLGVLALFGD</sequence>
<evidence type="ECO:0000256" key="2">
    <source>
        <dbReference type="ARBA" id="ARBA00022448"/>
    </source>
</evidence>
<dbReference type="GO" id="GO:0006605">
    <property type="term" value="P:protein targeting"/>
    <property type="evidence" value="ECO:0007669"/>
    <property type="project" value="UniProtKB-UniRule"/>
</dbReference>
<keyword evidence="5 9" id="KW-0653">Protein transport</keyword>
<evidence type="ECO:0000313" key="11">
    <source>
        <dbReference type="EMBL" id="SKC48117.1"/>
    </source>
</evidence>
<dbReference type="STRING" id="526729.SAMN04324258_1171"/>
<keyword evidence="6 9" id="KW-1133">Transmembrane helix</keyword>
<comment type="function">
    <text evidence="9">Essential subunit of the Sec protein translocation channel SecYEG. Clamps together the 2 halves of SecY. May contact the channel plug during translocation.</text>
</comment>
<dbReference type="Pfam" id="PF00584">
    <property type="entry name" value="SecE"/>
    <property type="match status" value="1"/>
</dbReference>
<evidence type="ECO:0000313" key="12">
    <source>
        <dbReference type="Proteomes" id="UP000189777"/>
    </source>
</evidence>
<dbReference type="GO" id="GO:0005886">
    <property type="term" value="C:plasma membrane"/>
    <property type="evidence" value="ECO:0007669"/>
    <property type="project" value="UniProtKB-SubCell"/>
</dbReference>
<comment type="subcellular location">
    <subcellularLocation>
        <location evidence="9">Cell membrane</location>
        <topology evidence="9">Single-pass membrane protein</topology>
    </subcellularLocation>
    <subcellularLocation>
        <location evidence="1">Membrane</location>
    </subcellularLocation>
</comment>
<comment type="subunit">
    <text evidence="9">Component of the Sec protein translocase complex. Heterotrimer consisting of SecY, SecE and SecG subunits. The heterotrimers can form oligomers, although 1 heterotrimer is thought to be able to translocate proteins. Interacts with the ribosome. Interacts with SecDF, and other proteins may be involved. Interacts with SecA.</text>
</comment>
<proteinExistence type="inferred from homology"/>
<dbReference type="GO" id="GO:0008320">
    <property type="term" value="F:protein transmembrane transporter activity"/>
    <property type="evidence" value="ECO:0007669"/>
    <property type="project" value="UniProtKB-UniRule"/>
</dbReference>
<dbReference type="Proteomes" id="UP000189777">
    <property type="component" value="Unassembled WGS sequence"/>
</dbReference>
<name>A0A1T5J991_9MICO</name>
<evidence type="ECO:0000256" key="5">
    <source>
        <dbReference type="ARBA" id="ARBA00022927"/>
    </source>
</evidence>
<dbReference type="GO" id="GO:0065002">
    <property type="term" value="P:intracellular protein transmembrane transport"/>
    <property type="evidence" value="ECO:0007669"/>
    <property type="project" value="UniProtKB-UniRule"/>
</dbReference>
<feature type="region of interest" description="Disordered" evidence="10">
    <location>
        <begin position="1"/>
        <end position="41"/>
    </location>
</feature>
<dbReference type="PANTHER" id="PTHR33910">
    <property type="entry name" value="PROTEIN TRANSLOCASE SUBUNIT SECE"/>
    <property type="match status" value="1"/>
</dbReference>
<evidence type="ECO:0000256" key="7">
    <source>
        <dbReference type="ARBA" id="ARBA00023010"/>
    </source>
</evidence>
<dbReference type="AlphaFoldDB" id="A0A1T5J991"/>
<keyword evidence="2 9" id="KW-0813">Transport</keyword>
<protein>
    <recommendedName>
        <fullName evidence="9">Protein translocase subunit SecE</fullName>
    </recommendedName>
</protein>
<evidence type="ECO:0000256" key="4">
    <source>
        <dbReference type="ARBA" id="ARBA00022692"/>
    </source>
</evidence>
<dbReference type="Gene3D" id="1.20.5.1030">
    <property type="entry name" value="Preprotein translocase secy subunit"/>
    <property type="match status" value="1"/>
</dbReference>
<evidence type="ECO:0000256" key="6">
    <source>
        <dbReference type="ARBA" id="ARBA00022989"/>
    </source>
</evidence>
<comment type="similarity">
    <text evidence="9">Belongs to the SecE/SEC61-gamma family.</text>
</comment>
<evidence type="ECO:0000256" key="9">
    <source>
        <dbReference type="HAMAP-Rule" id="MF_00422"/>
    </source>
</evidence>
<keyword evidence="3 9" id="KW-1003">Cell membrane</keyword>
<dbReference type="HAMAP" id="MF_00422">
    <property type="entry name" value="SecE"/>
    <property type="match status" value="1"/>
</dbReference>
<organism evidence="11 12">
    <name type="scientific">Krasilnikoviella flava</name>
    <dbReference type="NCBI Taxonomy" id="526729"/>
    <lineage>
        <taxon>Bacteria</taxon>
        <taxon>Bacillati</taxon>
        <taxon>Actinomycetota</taxon>
        <taxon>Actinomycetes</taxon>
        <taxon>Micrococcales</taxon>
        <taxon>Promicromonosporaceae</taxon>
        <taxon>Krasilnikoviella</taxon>
    </lineage>
</organism>
<dbReference type="InterPro" id="IPR038379">
    <property type="entry name" value="SecE_sf"/>
</dbReference>
<keyword evidence="7 9" id="KW-0811">Translocation</keyword>
<accession>A0A1T5J991</accession>
<dbReference type="InterPro" id="IPR005807">
    <property type="entry name" value="SecE_bac"/>
</dbReference>
<feature type="compositionally biased region" description="Low complexity" evidence="10">
    <location>
        <begin position="1"/>
        <end position="13"/>
    </location>
</feature>
<keyword evidence="4 9" id="KW-0812">Transmembrane</keyword>
<dbReference type="PANTHER" id="PTHR33910:SF1">
    <property type="entry name" value="PROTEIN TRANSLOCASE SUBUNIT SECE"/>
    <property type="match status" value="1"/>
</dbReference>